<comment type="catalytic activity">
    <reaction evidence="3">
        <text>(6R)-10-formyltetrahydrofolate + H2O = (6S)-5,6,7,8-tetrahydrofolate + formate + H(+)</text>
        <dbReference type="Rhea" id="RHEA:19833"/>
        <dbReference type="ChEBI" id="CHEBI:15377"/>
        <dbReference type="ChEBI" id="CHEBI:15378"/>
        <dbReference type="ChEBI" id="CHEBI:15740"/>
        <dbReference type="ChEBI" id="CHEBI:57453"/>
        <dbReference type="ChEBI" id="CHEBI:195366"/>
        <dbReference type="EC" id="3.5.1.10"/>
    </reaction>
</comment>
<dbReference type="PROSITE" id="PS51671">
    <property type="entry name" value="ACT"/>
    <property type="match status" value="1"/>
</dbReference>
<protein>
    <recommendedName>
        <fullName evidence="3 4">Formyltetrahydrofolate deformylase</fullName>
        <ecNumber evidence="3 4">3.5.1.10</ecNumber>
    </recommendedName>
    <alternativeName>
        <fullName evidence="3">Formyl-FH(4) hydrolase</fullName>
    </alternativeName>
</protein>
<dbReference type="SUPFAM" id="SSF53328">
    <property type="entry name" value="Formyltransferase"/>
    <property type="match status" value="1"/>
</dbReference>
<keyword evidence="3" id="KW-0658">Purine biosynthesis</keyword>
<dbReference type="CDD" id="cd08648">
    <property type="entry name" value="FMT_core_Formyl-FH4-Hydrolase_C"/>
    <property type="match status" value="1"/>
</dbReference>
<feature type="domain" description="ACT" evidence="5">
    <location>
        <begin position="5"/>
        <end position="87"/>
    </location>
</feature>
<sequence>MHDLILTLSCQDRQGIVAMVGGFLADRGFSIRDSQQFGDEDTGLFFMRVHAAPDPDRTFDFDALRDEFGASVGDVLDAAWEVHDPTRKHRMLVMVSRQGHCLNDLLHRARTGSMPAEVVAVVSNHDDFRQLVEWHGIPFHHVPVTADTKGWAEAELRKLVTSYDADSVILARYMQILSNELCEDLAGRAINIHHSLLPSFKGARPYFQAHARGVKVIGATAHYVTGDLDEGPIIEQDFTRVDHMSSAADLTAIGRDLEALALARAVTAHAEHRVLMNGTRTVVFR</sequence>
<dbReference type="NCBIfam" id="TIGR00655">
    <property type="entry name" value="PurU"/>
    <property type="match status" value="1"/>
</dbReference>
<name>A0ABP5IWB3_9ACTN</name>
<dbReference type="Gene3D" id="3.30.70.260">
    <property type="match status" value="1"/>
</dbReference>
<evidence type="ECO:0000256" key="2">
    <source>
        <dbReference type="ARBA" id="ARBA00022801"/>
    </source>
</evidence>
<dbReference type="InterPro" id="IPR002376">
    <property type="entry name" value="Formyl_transf_N"/>
</dbReference>
<evidence type="ECO:0000256" key="4">
    <source>
        <dbReference type="NCBIfam" id="TIGR00655"/>
    </source>
</evidence>
<dbReference type="InterPro" id="IPR036477">
    <property type="entry name" value="Formyl_transf_N_sf"/>
</dbReference>
<dbReference type="HAMAP" id="MF_01927">
    <property type="entry name" value="PurU"/>
    <property type="match status" value="1"/>
</dbReference>
<dbReference type="EC" id="3.5.1.10" evidence="3 4"/>
<keyword evidence="1 3" id="KW-0554">One-carbon metabolism</keyword>
<comment type="caution">
    <text evidence="6">The sequence shown here is derived from an EMBL/GenBank/DDBJ whole genome shotgun (WGS) entry which is preliminary data.</text>
</comment>
<dbReference type="InterPro" id="IPR041729">
    <property type="entry name" value="Formyl-FH4-Hydrolase_C"/>
</dbReference>
<dbReference type="RefSeq" id="WP_231248505.1">
    <property type="nucleotide sequence ID" value="NZ_BAAAMQ010000010.1"/>
</dbReference>
<evidence type="ECO:0000313" key="7">
    <source>
        <dbReference type="Proteomes" id="UP001501161"/>
    </source>
</evidence>
<comment type="pathway">
    <text evidence="3">Purine metabolism; IMP biosynthesis via de novo pathway; formate from 10-formyl-5,6,7,8-tetrahydrofolate: step 1/1.</text>
</comment>
<comment type="similarity">
    <text evidence="3">Belongs to the PurU family.</text>
</comment>
<evidence type="ECO:0000313" key="6">
    <source>
        <dbReference type="EMBL" id="GAA2107692.1"/>
    </source>
</evidence>
<comment type="function">
    <text evidence="3">Catalyzes the hydrolysis of 10-formyltetrahydrofolate (formyl-FH4) to formate and tetrahydrofolate (FH4).</text>
</comment>
<organism evidence="6 7">
    <name type="scientific">Nocardioides furvisabuli</name>
    <dbReference type="NCBI Taxonomy" id="375542"/>
    <lineage>
        <taxon>Bacteria</taxon>
        <taxon>Bacillati</taxon>
        <taxon>Actinomycetota</taxon>
        <taxon>Actinomycetes</taxon>
        <taxon>Propionibacteriales</taxon>
        <taxon>Nocardioidaceae</taxon>
        <taxon>Nocardioides</taxon>
    </lineage>
</organism>
<keyword evidence="7" id="KW-1185">Reference proteome</keyword>
<feature type="active site" evidence="3">
    <location>
        <position position="229"/>
    </location>
</feature>
<dbReference type="Gene3D" id="3.40.50.170">
    <property type="entry name" value="Formyl transferase, N-terminal domain"/>
    <property type="match status" value="1"/>
</dbReference>
<dbReference type="EMBL" id="BAAAMQ010000010">
    <property type="protein sequence ID" value="GAA2107692.1"/>
    <property type="molecule type" value="Genomic_DNA"/>
</dbReference>
<dbReference type="Pfam" id="PF01842">
    <property type="entry name" value="ACT"/>
    <property type="match status" value="1"/>
</dbReference>
<dbReference type="InterPro" id="IPR002912">
    <property type="entry name" value="ACT_dom"/>
</dbReference>
<reference evidence="7" key="1">
    <citation type="journal article" date="2019" name="Int. J. Syst. Evol. Microbiol.">
        <title>The Global Catalogue of Microorganisms (GCM) 10K type strain sequencing project: providing services to taxonomists for standard genome sequencing and annotation.</title>
        <authorList>
            <consortium name="The Broad Institute Genomics Platform"/>
            <consortium name="The Broad Institute Genome Sequencing Center for Infectious Disease"/>
            <person name="Wu L."/>
            <person name="Ma J."/>
        </authorList>
    </citation>
    <scope>NUCLEOTIDE SEQUENCE [LARGE SCALE GENOMIC DNA]</scope>
    <source>
        <strain evidence="7">JCM 13813</strain>
    </source>
</reference>
<dbReference type="Proteomes" id="UP001501161">
    <property type="component" value="Unassembled WGS sequence"/>
</dbReference>
<proteinExistence type="inferred from homology"/>
<dbReference type="CDD" id="cd04875">
    <property type="entry name" value="ACT_F4HF-DF"/>
    <property type="match status" value="1"/>
</dbReference>
<dbReference type="SUPFAM" id="SSF55021">
    <property type="entry name" value="ACT-like"/>
    <property type="match status" value="1"/>
</dbReference>
<gene>
    <name evidence="3 6" type="primary">purU</name>
    <name evidence="6" type="ORF">GCM10009726_21460</name>
</gene>
<dbReference type="InterPro" id="IPR045865">
    <property type="entry name" value="ACT-like_dom_sf"/>
</dbReference>
<dbReference type="NCBIfam" id="NF004684">
    <property type="entry name" value="PRK06027.1"/>
    <property type="match status" value="1"/>
</dbReference>
<dbReference type="InterPro" id="IPR004810">
    <property type="entry name" value="PurU"/>
</dbReference>
<dbReference type="Pfam" id="PF00551">
    <property type="entry name" value="Formyl_trans_N"/>
    <property type="match status" value="1"/>
</dbReference>
<evidence type="ECO:0000256" key="1">
    <source>
        <dbReference type="ARBA" id="ARBA00022563"/>
    </source>
</evidence>
<evidence type="ECO:0000256" key="3">
    <source>
        <dbReference type="HAMAP-Rule" id="MF_01927"/>
    </source>
</evidence>
<dbReference type="PANTHER" id="PTHR42706:SF1">
    <property type="entry name" value="FORMYLTETRAHYDROFOLATE DEFORMYLASE 2, MITOCHONDRIAL"/>
    <property type="match status" value="1"/>
</dbReference>
<accession>A0ABP5IWB3</accession>
<keyword evidence="2 3" id="KW-0378">Hydrolase</keyword>
<dbReference type="InterPro" id="IPR044074">
    <property type="entry name" value="PurU_ACT"/>
</dbReference>
<evidence type="ECO:0000259" key="5">
    <source>
        <dbReference type="PROSITE" id="PS51671"/>
    </source>
</evidence>
<dbReference type="PRINTS" id="PR01575">
    <property type="entry name" value="FFH4HYDRLASE"/>
</dbReference>
<dbReference type="PIRSF" id="PIRSF036480">
    <property type="entry name" value="FormyFH4_hydr"/>
    <property type="match status" value="1"/>
</dbReference>
<dbReference type="PANTHER" id="PTHR42706">
    <property type="entry name" value="FORMYLTETRAHYDROFOLATE DEFORMYLASE"/>
    <property type="match status" value="1"/>
</dbReference>